<keyword evidence="1" id="KW-0472">Membrane</keyword>
<dbReference type="InterPro" id="IPR049920">
    <property type="entry name" value="IK1_05631-like"/>
</dbReference>
<feature type="transmembrane region" description="Helical" evidence="1">
    <location>
        <begin position="193"/>
        <end position="213"/>
    </location>
</feature>
<feature type="transmembrane region" description="Helical" evidence="1">
    <location>
        <begin position="54"/>
        <end position="75"/>
    </location>
</feature>
<dbReference type="Pfam" id="PF18159">
    <property type="entry name" value="S_4TM"/>
    <property type="match status" value="1"/>
</dbReference>
<feature type="transmembrane region" description="Helical" evidence="1">
    <location>
        <begin position="164"/>
        <end position="186"/>
    </location>
</feature>
<dbReference type="AlphaFoldDB" id="A0A3E0WHS9"/>
<protein>
    <submittedName>
        <fullName evidence="2">Uncharacterized protein</fullName>
    </submittedName>
</protein>
<evidence type="ECO:0000313" key="3">
    <source>
        <dbReference type="Proteomes" id="UP000256488"/>
    </source>
</evidence>
<reference evidence="2 3" key="1">
    <citation type="submission" date="2017-05" db="EMBL/GenBank/DDBJ databases">
        <title>Virgibacillus sp. AK90 isolated from a saltern of Kakinada, India.</title>
        <authorList>
            <person name="Gupta V."/>
            <person name="Sidhu C."/>
            <person name="Korpole S."/>
            <person name="Pinnaka A.K."/>
        </authorList>
    </citation>
    <scope>NUCLEOTIDE SEQUENCE [LARGE SCALE GENOMIC DNA]</scope>
    <source>
        <strain evidence="2 3">AK90</strain>
    </source>
</reference>
<keyword evidence="1" id="KW-1133">Transmembrane helix</keyword>
<evidence type="ECO:0000256" key="1">
    <source>
        <dbReference type="SAM" id="Phobius"/>
    </source>
</evidence>
<feature type="transmembrane region" description="Helical" evidence="1">
    <location>
        <begin position="27"/>
        <end position="48"/>
    </location>
</feature>
<gene>
    <name evidence="2" type="ORF">CAI16_18020</name>
</gene>
<dbReference type="RefSeq" id="WP_116279498.1">
    <property type="nucleotide sequence ID" value="NZ_NFZX01000064.1"/>
</dbReference>
<name>A0A3E0WHS9_9BACI</name>
<organism evidence="2 3">
    <name type="scientific">Virgibacillus dokdonensis</name>
    <dbReference type="NCBI Taxonomy" id="302167"/>
    <lineage>
        <taxon>Bacteria</taxon>
        <taxon>Bacillati</taxon>
        <taxon>Bacillota</taxon>
        <taxon>Bacilli</taxon>
        <taxon>Bacillales</taxon>
        <taxon>Bacillaceae</taxon>
        <taxon>Virgibacillus</taxon>
    </lineage>
</organism>
<evidence type="ECO:0000313" key="2">
    <source>
        <dbReference type="EMBL" id="RFA32464.1"/>
    </source>
</evidence>
<keyword evidence="1" id="KW-0812">Transmembrane</keyword>
<dbReference type="EMBL" id="NFZX01000064">
    <property type="protein sequence ID" value="RFA32464.1"/>
    <property type="molecule type" value="Genomic_DNA"/>
</dbReference>
<accession>A0A3E0WHS9</accession>
<sequence length="298" mass="34428">MLKRQNNEENILLLKAMRHTYKQAKKFYGIRMTIGVCIPVVSIIFSVLNQYGRIGDFSSLFSILGLVWLPIFYFLQQVENNHIGNGAKIQEEFDTNVFSLPWNKALAGTKISPEDVQGAANCFKGNESTLCNWYGGMSSRHYLINVLLAQRSNLMWAVSLKKNFSNFILVIAIVYLTVTVSLACMIDMSLKSYLSVIFLPSISVLLYAVSTWWDLRKQSEKICELGEEIRTDCEKFASCQIDIDITYCRQYQDAIFIYNRANAVLIPEWLYWLRRDRDDEKMLEVNKMLSDKINKQRG</sequence>
<proteinExistence type="predicted"/>
<comment type="caution">
    <text evidence="2">The sequence shown here is derived from an EMBL/GenBank/DDBJ whole genome shotgun (WGS) entry which is preliminary data.</text>
</comment>
<dbReference type="Proteomes" id="UP000256488">
    <property type="component" value="Unassembled WGS sequence"/>
</dbReference>